<feature type="region of interest" description="Disordered" evidence="1">
    <location>
        <begin position="85"/>
        <end position="125"/>
    </location>
</feature>
<dbReference type="EMBL" id="BMSA01000025">
    <property type="protein sequence ID" value="GGT79861.1"/>
    <property type="molecule type" value="Genomic_DNA"/>
</dbReference>
<proteinExistence type="predicted"/>
<reference evidence="2" key="2">
    <citation type="submission" date="2020-09" db="EMBL/GenBank/DDBJ databases">
        <authorList>
            <person name="Sun Q."/>
            <person name="Ohkuma M."/>
        </authorList>
    </citation>
    <scope>NUCLEOTIDE SEQUENCE</scope>
    <source>
        <strain evidence="2">JCM 4125</strain>
    </source>
</reference>
<dbReference type="AlphaFoldDB" id="A0A918HNI6"/>
<gene>
    <name evidence="2" type="ORF">GCM10010226_67780</name>
</gene>
<sequence length="125" mass="13523">MTKTTWASIGWRDTAHTSEKGSTPTHVISVRRRAAGRTAPGPGPIGHVEACRDGYGRQAELGLTFGGVPAERVCHRDGDASGWITGEWTPATPPRQLRVTGREVPRRPGRRMQVSAASAVEVRKE</sequence>
<comment type="caution">
    <text evidence="2">The sequence shown here is derived from an EMBL/GenBank/DDBJ whole genome shotgun (WGS) entry which is preliminary data.</text>
</comment>
<accession>A0A918HNI6</accession>
<evidence type="ECO:0000256" key="1">
    <source>
        <dbReference type="SAM" id="MobiDB-lite"/>
    </source>
</evidence>
<reference evidence="2" key="1">
    <citation type="journal article" date="2014" name="Int. J. Syst. Evol. Microbiol.">
        <title>Complete genome sequence of Corynebacterium casei LMG S-19264T (=DSM 44701T), isolated from a smear-ripened cheese.</title>
        <authorList>
            <consortium name="US DOE Joint Genome Institute (JGI-PGF)"/>
            <person name="Walter F."/>
            <person name="Albersmeier A."/>
            <person name="Kalinowski J."/>
            <person name="Ruckert C."/>
        </authorList>
    </citation>
    <scope>NUCLEOTIDE SEQUENCE</scope>
    <source>
        <strain evidence="2">JCM 4125</strain>
    </source>
</reference>
<feature type="region of interest" description="Disordered" evidence="1">
    <location>
        <begin position="1"/>
        <end position="25"/>
    </location>
</feature>
<evidence type="ECO:0000313" key="3">
    <source>
        <dbReference type="Proteomes" id="UP000646776"/>
    </source>
</evidence>
<organism evidence="2 3">
    <name type="scientific">Streptomyces phaeofaciens</name>
    <dbReference type="NCBI Taxonomy" id="68254"/>
    <lineage>
        <taxon>Bacteria</taxon>
        <taxon>Bacillati</taxon>
        <taxon>Actinomycetota</taxon>
        <taxon>Actinomycetes</taxon>
        <taxon>Kitasatosporales</taxon>
        <taxon>Streptomycetaceae</taxon>
        <taxon>Streptomyces</taxon>
    </lineage>
</organism>
<evidence type="ECO:0000313" key="2">
    <source>
        <dbReference type="EMBL" id="GGT79861.1"/>
    </source>
</evidence>
<keyword evidence="3" id="KW-1185">Reference proteome</keyword>
<dbReference type="Proteomes" id="UP000646776">
    <property type="component" value="Unassembled WGS sequence"/>
</dbReference>
<protein>
    <submittedName>
        <fullName evidence="2">Uncharacterized protein</fullName>
    </submittedName>
</protein>
<name>A0A918HNI6_9ACTN</name>